<reference evidence="2" key="1">
    <citation type="journal article" date="2022" name="bioRxiv">
        <title>Sequencing and chromosome-scale assembly of the giantPleurodeles waltlgenome.</title>
        <authorList>
            <person name="Brown T."/>
            <person name="Elewa A."/>
            <person name="Iarovenko S."/>
            <person name="Subramanian E."/>
            <person name="Araus A.J."/>
            <person name="Petzold A."/>
            <person name="Susuki M."/>
            <person name="Suzuki K.-i.T."/>
            <person name="Hayashi T."/>
            <person name="Toyoda A."/>
            <person name="Oliveira C."/>
            <person name="Osipova E."/>
            <person name="Leigh N.D."/>
            <person name="Simon A."/>
            <person name="Yun M.H."/>
        </authorList>
    </citation>
    <scope>NUCLEOTIDE SEQUENCE</scope>
    <source>
        <strain evidence="2">20211129_DDA</strain>
        <tissue evidence="2">Liver</tissue>
    </source>
</reference>
<gene>
    <name evidence="2" type="ORF">NDU88_003860</name>
</gene>
<keyword evidence="3" id="KW-1185">Reference proteome</keyword>
<evidence type="ECO:0000313" key="3">
    <source>
        <dbReference type="Proteomes" id="UP001066276"/>
    </source>
</evidence>
<evidence type="ECO:0000313" key="2">
    <source>
        <dbReference type="EMBL" id="KAJ1172003.1"/>
    </source>
</evidence>
<feature type="compositionally biased region" description="Basic and acidic residues" evidence="1">
    <location>
        <begin position="19"/>
        <end position="53"/>
    </location>
</feature>
<dbReference type="EMBL" id="JANPWB010000007">
    <property type="protein sequence ID" value="KAJ1172003.1"/>
    <property type="molecule type" value="Genomic_DNA"/>
</dbReference>
<feature type="region of interest" description="Disordered" evidence="1">
    <location>
        <begin position="1"/>
        <end position="61"/>
    </location>
</feature>
<accession>A0AAV7T6D7</accession>
<evidence type="ECO:0000256" key="1">
    <source>
        <dbReference type="SAM" id="MobiDB-lite"/>
    </source>
</evidence>
<dbReference type="AlphaFoldDB" id="A0AAV7T6D7"/>
<dbReference type="Proteomes" id="UP001066276">
    <property type="component" value="Chromosome 4_1"/>
</dbReference>
<protein>
    <submittedName>
        <fullName evidence="2">Uncharacterized protein</fullName>
    </submittedName>
</protein>
<organism evidence="2 3">
    <name type="scientific">Pleurodeles waltl</name>
    <name type="common">Iberian ribbed newt</name>
    <dbReference type="NCBI Taxonomy" id="8319"/>
    <lineage>
        <taxon>Eukaryota</taxon>
        <taxon>Metazoa</taxon>
        <taxon>Chordata</taxon>
        <taxon>Craniata</taxon>
        <taxon>Vertebrata</taxon>
        <taxon>Euteleostomi</taxon>
        <taxon>Amphibia</taxon>
        <taxon>Batrachia</taxon>
        <taxon>Caudata</taxon>
        <taxon>Salamandroidea</taxon>
        <taxon>Salamandridae</taxon>
        <taxon>Pleurodelinae</taxon>
        <taxon>Pleurodeles</taxon>
    </lineage>
</organism>
<proteinExistence type="predicted"/>
<sequence>MDRAVEGIPCQRQHIPNKNPEEGMPRSTEKAHAYVEDGHDAEKSAKRHEHLEGGGDADQAYGDVEHRCKEGIDGKQSANKIGKLQFRDLAARHVPGGTWLAQIKNPNSSQKDASLLLFHPSNERVAHNPNSKHHHG</sequence>
<name>A0AAV7T6D7_PLEWA</name>
<comment type="caution">
    <text evidence="2">The sequence shown here is derived from an EMBL/GenBank/DDBJ whole genome shotgun (WGS) entry which is preliminary data.</text>
</comment>